<dbReference type="Proteomes" id="UP001352852">
    <property type="component" value="Unassembled WGS sequence"/>
</dbReference>
<dbReference type="SMART" id="SM00233">
    <property type="entry name" value="PH"/>
    <property type="match status" value="1"/>
</dbReference>
<sequence>MAKREKNSGRAVFYKPITDATEIRSGYLYKSPPKRLLKSEWRKRYFVLFKTGEDDYQFRYFRSAKEKGTSLGGIDLTQISLLYGNPQYHQKWQWVQKNFKCSPSCVLYIRAGNRDYFLVGETSTEVDNWFSDLFEALKNRPHKFLSSEEICDVQPRSHADIISNPLLHQRRNS</sequence>
<dbReference type="PANTHER" id="PTHR47014:SF1">
    <property type="entry name" value="PLECKSTRIN HOMOLOGY DOMAIN-CONTAINING FAMILY S MEMBER 1"/>
    <property type="match status" value="1"/>
</dbReference>
<feature type="non-terminal residue" evidence="2">
    <location>
        <position position="173"/>
    </location>
</feature>
<dbReference type="SUPFAM" id="SSF50729">
    <property type="entry name" value="PH domain-like"/>
    <property type="match status" value="1"/>
</dbReference>
<accession>A0ABU7DV08</accession>
<evidence type="ECO:0000313" key="2">
    <source>
        <dbReference type="EMBL" id="MED6278450.1"/>
    </source>
</evidence>
<gene>
    <name evidence="2" type="ORF">CHARACLAT_023888</name>
</gene>
<dbReference type="InterPro" id="IPR011993">
    <property type="entry name" value="PH-like_dom_sf"/>
</dbReference>
<feature type="domain" description="PH" evidence="1">
    <location>
        <begin position="21"/>
        <end position="138"/>
    </location>
</feature>
<evidence type="ECO:0000259" key="1">
    <source>
        <dbReference type="PROSITE" id="PS50003"/>
    </source>
</evidence>
<reference evidence="2 3" key="1">
    <citation type="submission" date="2021-06" db="EMBL/GenBank/DDBJ databases">
        <authorList>
            <person name="Palmer J.M."/>
        </authorList>
    </citation>
    <scope>NUCLEOTIDE SEQUENCE [LARGE SCALE GENOMIC DNA]</scope>
    <source>
        <strain evidence="2 3">CL_MEX2019</strain>
        <tissue evidence="2">Muscle</tissue>
    </source>
</reference>
<dbReference type="InterPro" id="IPR042986">
    <property type="entry name" value="PLEKHS1"/>
</dbReference>
<comment type="caution">
    <text evidence="2">The sequence shown here is derived from an EMBL/GenBank/DDBJ whole genome shotgun (WGS) entry which is preliminary data.</text>
</comment>
<proteinExistence type="predicted"/>
<dbReference type="PROSITE" id="PS50003">
    <property type="entry name" value="PH_DOMAIN"/>
    <property type="match status" value="1"/>
</dbReference>
<protein>
    <recommendedName>
        <fullName evidence="1">PH domain-containing protein</fullName>
    </recommendedName>
</protein>
<keyword evidence="3" id="KW-1185">Reference proteome</keyword>
<name>A0ABU7DV08_9TELE</name>
<organism evidence="2 3">
    <name type="scientific">Characodon lateralis</name>
    <dbReference type="NCBI Taxonomy" id="208331"/>
    <lineage>
        <taxon>Eukaryota</taxon>
        <taxon>Metazoa</taxon>
        <taxon>Chordata</taxon>
        <taxon>Craniata</taxon>
        <taxon>Vertebrata</taxon>
        <taxon>Euteleostomi</taxon>
        <taxon>Actinopterygii</taxon>
        <taxon>Neopterygii</taxon>
        <taxon>Teleostei</taxon>
        <taxon>Neoteleostei</taxon>
        <taxon>Acanthomorphata</taxon>
        <taxon>Ovalentaria</taxon>
        <taxon>Atherinomorphae</taxon>
        <taxon>Cyprinodontiformes</taxon>
        <taxon>Goodeidae</taxon>
        <taxon>Characodon</taxon>
    </lineage>
</organism>
<dbReference type="EMBL" id="JAHUTJ010035363">
    <property type="protein sequence ID" value="MED6278450.1"/>
    <property type="molecule type" value="Genomic_DNA"/>
</dbReference>
<dbReference type="PANTHER" id="PTHR47014">
    <property type="entry name" value="PLECKSTRIN HOMOLOGY DOMAIN-CONTAINING FAMILY S MEMBER 1"/>
    <property type="match status" value="1"/>
</dbReference>
<dbReference type="Pfam" id="PF00169">
    <property type="entry name" value="PH"/>
    <property type="match status" value="1"/>
</dbReference>
<dbReference type="InterPro" id="IPR001849">
    <property type="entry name" value="PH_domain"/>
</dbReference>
<evidence type="ECO:0000313" key="3">
    <source>
        <dbReference type="Proteomes" id="UP001352852"/>
    </source>
</evidence>
<dbReference type="Gene3D" id="2.30.29.30">
    <property type="entry name" value="Pleckstrin-homology domain (PH domain)/Phosphotyrosine-binding domain (PTB)"/>
    <property type="match status" value="1"/>
</dbReference>